<feature type="domain" description="F-box" evidence="1">
    <location>
        <begin position="31"/>
        <end position="85"/>
    </location>
</feature>
<reference evidence="2 5" key="2">
    <citation type="journal article" date="2014" name="BMC Genomics">
        <title>An improved genome release (version Mt4.0) for the model legume Medicago truncatula.</title>
        <authorList>
            <person name="Tang H."/>
            <person name="Krishnakumar V."/>
            <person name="Bidwell S."/>
            <person name="Rosen B."/>
            <person name="Chan A."/>
            <person name="Zhou S."/>
            <person name="Gentzbittel L."/>
            <person name="Childs K.L."/>
            <person name="Yandell M."/>
            <person name="Gundlach H."/>
            <person name="Mayer K.F."/>
            <person name="Schwartz D.C."/>
            <person name="Town C.D."/>
        </authorList>
    </citation>
    <scope>GENOME REANNOTATION</scope>
    <source>
        <strain evidence="2">A17</strain>
        <strain evidence="4 5">cv. Jemalong A17</strain>
    </source>
</reference>
<reference evidence="4" key="3">
    <citation type="submission" date="2015-06" db="UniProtKB">
        <authorList>
            <consortium name="EnsemblPlants"/>
        </authorList>
    </citation>
    <scope>IDENTIFICATION</scope>
    <source>
        <strain evidence="4">cv. Jemalong A17</strain>
    </source>
</reference>
<dbReference type="EnsemblPlants" id="KEH15759">
    <property type="protein sequence ID" value="KEH15759"/>
    <property type="gene ID" value="MTR_0571s0010"/>
</dbReference>
<accession>A0A072TDY9</accession>
<dbReference type="AlphaFoldDB" id="A0A072TDY9"/>
<evidence type="ECO:0000259" key="1">
    <source>
        <dbReference type="PROSITE" id="PS50181"/>
    </source>
</evidence>
<dbReference type="InterPro" id="IPR053781">
    <property type="entry name" value="F-box_AtFBL13-like"/>
</dbReference>
<sequence length="113" mass="12796">MVLAHFGGVGSNYIGIYARCIRISLCTITTPDRISDLPDELLCHILSFLPIKIAFTTTVLSKRWIPLCHSLTILRFDDETVYYAAFNSVCGFIDTFMLPPRLSNQFIKTFSMP</sequence>
<dbReference type="Gene3D" id="1.20.1280.50">
    <property type="match status" value="1"/>
</dbReference>
<name>A0A072TDY9_MEDTR</name>
<evidence type="ECO:0000313" key="3">
    <source>
        <dbReference type="EMBL" id="RHN51187.1"/>
    </source>
</evidence>
<dbReference type="Proteomes" id="UP000265566">
    <property type="component" value="Chromosome 6"/>
</dbReference>
<dbReference type="PANTHER" id="PTHR31293">
    <property type="entry name" value="RNI-LIKE SUPERFAMILY PROTEIN"/>
    <property type="match status" value="1"/>
</dbReference>
<dbReference type="CDD" id="cd22160">
    <property type="entry name" value="F-box_AtFBL13-like"/>
    <property type="match status" value="1"/>
</dbReference>
<dbReference type="PROSITE" id="PS50181">
    <property type="entry name" value="FBOX"/>
    <property type="match status" value="1"/>
</dbReference>
<dbReference type="InterPro" id="IPR055294">
    <property type="entry name" value="FBL60-like"/>
</dbReference>
<reference evidence="2 5" key="1">
    <citation type="journal article" date="2011" name="Nature">
        <title>The Medicago genome provides insight into the evolution of rhizobial symbioses.</title>
        <authorList>
            <person name="Young N.D."/>
            <person name="Debelle F."/>
            <person name="Oldroyd G.E."/>
            <person name="Geurts R."/>
            <person name="Cannon S.B."/>
            <person name="Udvardi M.K."/>
            <person name="Benedito V.A."/>
            <person name="Mayer K.F."/>
            <person name="Gouzy J."/>
            <person name="Schoof H."/>
            <person name="Van de Peer Y."/>
            <person name="Proost S."/>
            <person name="Cook D.R."/>
            <person name="Meyers B.C."/>
            <person name="Spannagl M."/>
            <person name="Cheung F."/>
            <person name="De Mita S."/>
            <person name="Krishnakumar V."/>
            <person name="Gundlach H."/>
            <person name="Zhou S."/>
            <person name="Mudge J."/>
            <person name="Bharti A.K."/>
            <person name="Murray J.D."/>
            <person name="Naoumkina M.A."/>
            <person name="Rosen B."/>
            <person name="Silverstein K.A."/>
            <person name="Tang H."/>
            <person name="Rombauts S."/>
            <person name="Zhao P.X."/>
            <person name="Zhou P."/>
            <person name="Barbe V."/>
            <person name="Bardou P."/>
            <person name="Bechner M."/>
            <person name="Bellec A."/>
            <person name="Berger A."/>
            <person name="Berges H."/>
            <person name="Bidwell S."/>
            <person name="Bisseling T."/>
            <person name="Choisne N."/>
            <person name="Couloux A."/>
            <person name="Denny R."/>
            <person name="Deshpande S."/>
            <person name="Dai X."/>
            <person name="Doyle J.J."/>
            <person name="Dudez A.M."/>
            <person name="Farmer A.D."/>
            <person name="Fouteau S."/>
            <person name="Franken C."/>
            <person name="Gibelin C."/>
            <person name="Gish J."/>
            <person name="Goldstein S."/>
            <person name="Gonzalez A.J."/>
            <person name="Green P.J."/>
            <person name="Hallab A."/>
            <person name="Hartog M."/>
            <person name="Hua A."/>
            <person name="Humphray S.J."/>
            <person name="Jeong D.H."/>
            <person name="Jing Y."/>
            <person name="Jocker A."/>
            <person name="Kenton S.M."/>
            <person name="Kim D.J."/>
            <person name="Klee K."/>
            <person name="Lai H."/>
            <person name="Lang C."/>
            <person name="Lin S."/>
            <person name="Macmil S.L."/>
            <person name="Magdelenat G."/>
            <person name="Matthews L."/>
            <person name="McCorrison J."/>
            <person name="Monaghan E.L."/>
            <person name="Mun J.H."/>
            <person name="Najar F.Z."/>
            <person name="Nicholson C."/>
            <person name="Noirot C."/>
            <person name="O'Bleness M."/>
            <person name="Paule C.R."/>
            <person name="Poulain J."/>
            <person name="Prion F."/>
            <person name="Qin B."/>
            <person name="Qu C."/>
            <person name="Retzel E.F."/>
            <person name="Riddle C."/>
            <person name="Sallet E."/>
            <person name="Samain S."/>
            <person name="Samson N."/>
            <person name="Sanders I."/>
            <person name="Saurat O."/>
            <person name="Scarpelli C."/>
            <person name="Schiex T."/>
            <person name="Segurens B."/>
            <person name="Severin A.J."/>
            <person name="Sherrier D.J."/>
            <person name="Shi R."/>
            <person name="Sims S."/>
            <person name="Singer S.R."/>
            <person name="Sinharoy S."/>
            <person name="Sterck L."/>
            <person name="Viollet A."/>
            <person name="Wang B.B."/>
            <person name="Wang K."/>
            <person name="Wang M."/>
            <person name="Wang X."/>
            <person name="Warfsmann J."/>
            <person name="Weissenbach J."/>
            <person name="White D.D."/>
            <person name="White J.D."/>
            <person name="Wiley G.B."/>
            <person name="Wincker P."/>
            <person name="Xing Y."/>
            <person name="Yang L."/>
            <person name="Yao Z."/>
            <person name="Ying F."/>
            <person name="Zhai J."/>
            <person name="Zhou L."/>
            <person name="Zuber A."/>
            <person name="Denarie J."/>
            <person name="Dixon R.A."/>
            <person name="May G.D."/>
            <person name="Schwartz D.C."/>
            <person name="Rogers J."/>
            <person name="Quetier F."/>
            <person name="Town C.D."/>
            <person name="Roe B.A."/>
        </authorList>
    </citation>
    <scope>NUCLEOTIDE SEQUENCE [LARGE SCALE GENOMIC DNA]</scope>
    <source>
        <strain evidence="2">A17</strain>
        <strain evidence="4 5">cv. Jemalong A17</strain>
    </source>
</reference>
<dbReference type="InterPro" id="IPR036047">
    <property type="entry name" value="F-box-like_dom_sf"/>
</dbReference>
<proteinExistence type="predicted"/>
<evidence type="ECO:0000313" key="4">
    <source>
        <dbReference type="EnsemblPlants" id="KEH15759"/>
    </source>
</evidence>
<dbReference type="Gramene" id="rna35575">
    <property type="protein sequence ID" value="RHN51187.1"/>
    <property type="gene ID" value="gene35575"/>
</dbReference>
<gene>
    <name evidence="2" type="ORF">MTR_0571s0010</name>
    <name evidence="3" type="ORF">MtrunA17_Chr6g0465661</name>
</gene>
<reference evidence="3" key="4">
    <citation type="journal article" date="2018" name="Nat. Plants">
        <title>Whole-genome landscape of Medicago truncatula symbiotic genes.</title>
        <authorList>
            <person name="Pecrix Y."/>
            <person name="Gamas P."/>
            <person name="Carrere S."/>
        </authorList>
    </citation>
    <scope>NUCLEOTIDE SEQUENCE</scope>
    <source>
        <tissue evidence="3">Leaves</tissue>
    </source>
</reference>
<evidence type="ECO:0000313" key="5">
    <source>
        <dbReference type="Proteomes" id="UP000002051"/>
    </source>
</evidence>
<dbReference type="HOGENOM" id="CLU_2137255_0_0_1"/>
<dbReference type="InterPro" id="IPR001810">
    <property type="entry name" value="F-box_dom"/>
</dbReference>
<dbReference type="Proteomes" id="UP000002051">
    <property type="component" value="Unassembled WGS sequence"/>
</dbReference>
<organism evidence="2 5">
    <name type="scientific">Medicago truncatula</name>
    <name type="common">Barrel medic</name>
    <name type="synonym">Medicago tribuloides</name>
    <dbReference type="NCBI Taxonomy" id="3880"/>
    <lineage>
        <taxon>Eukaryota</taxon>
        <taxon>Viridiplantae</taxon>
        <taxon>Streptophyta</taxon>
        <taxon>Embryophyta</taxon>
        <taxon>Tracheophyta</taxon>
        <taxon>Spermatophyta</taxon>
        <taxon>Magnoliopsida</taxon>
        <taxon>eudicotyledons</taxon>
        <taxon>Gunneridae</taxon>
        <taxon>Pentapetalae</taxon>
        <taxon>rosids</taxon>
        <taxon>fabids</taxon>
        <taxon>Fabales</taxon>
        <taxon>Fabaceae</taxon>
        <taxon>Papilionoideae</taxon>
        <taxon>50 kb inversion clade</taxon>
        <taxon>NPAAA clade</taxon>
        <taxon>Hologalegina</taxon>
        <taxon>IRL clade</taxon>
        <taxon>Trifolieae</taxon>
        <taxon>Medicago</taxon>
    </lineage>
</organism>
<dbReference type="EMBL" id="PSQE01000006">
    <property type="protein sequence ID" value="RHN51187.1"/>
    <property type="molecule type" value="Genomic_DNA"/>
</dbReference>
<protein>
    <submittedName>
        <fullName evidence="2">F-box/RNI superfamily protein</fullName>
    </submittedName>
    <submittedName>
        <fullName evidence="3">Putative F-box domain-containing protein</fullName>
    </submittedName>
</protein>
<dbReference type="SUPFAM" id="SSF81383">
    <property type="entry name" value="F-box domain"/>
    <property type="match status" value="1"/>
</dbReference>
<dbReference type="EMBL" id="KL403296">
    <property type="protein sequence ID" value="KEH15759.1"/>
    <property type="molecule type" value="Genomic_DNA"/>
</dbReference>
<dbReference type="PANTHER" id="PTHR31293:SF12">
    <property type="entry name" value="RNI-LIKE SUPERFAMILY PROTEIN"/>
    <property type="match status" value="1"/>
</dbReference>
<evidence type="ECO:0000313" key="2">
    <source>
        <dbReference type="EMBL" id="KEH15759.1"/>
    </source>
</evidence>
<keyword evidence="5" id="KW-1185">Reference proteome</keyword>
<dbReference type="Pfam" id="PF00646">
    <property type="entry name" value="F-box"/>
    <property type="match status" value="1"/>
</dbReference>